<dbReference type="EMBL" id="BJWL01000010">
    <property type="protein sequence ID" value="GFY95055.1"/>
    <property type="molecule type" value="Genomic_DNA"/>
</dbReference>
<evidence type="ECO:0000256" key="1">
    <source>
        <dbReference type="SAM" id="MobiDB-lite"/>
    </source>
</evidence>
<evidence type="ECO:0000313" key="3">
    <source>
        <dbReference type="EMBL" id="GFY95055.1"/>
    </source>
</evidence>
<accession>A0A7J0F8P4</accession>
<protein>
    <recommendedName>
        <fullName evidence="2">DUF7798 domain-containing protein</fullName>
    </recommendedName>
</protein>
<dbReference type="PANTHER" id="PTHR36011:SF1">
    <property type="entry name" value="BAT2 DOMAIN PROTEIN"/>
    <property type="match status" value="1"/>
</dbReference>
<proteinExistence type="predicted"/>
<dbReference type="PANTHER" id="PTHR36011">
    <property type="entry name" value="BAT2 DOMAIN PROTEIN"/>
    <property type="match status" value="1"/>
</dbReference>
<feature type="compositionally biased region" description="Acidic residues" evidence="1">
    <location>
        <begin position="107"/>
        <end position="121"/>
    </location>
</feature>
<feature type="region of interest" description="Disordered" evidence="1">
    <location>
        <begin position="98"/>
        <end position="125"/>
    </location>
</feature>
<dbReference type="OrthoDB" id="1922570at2759"/>
<feature type="compositionally biased region" description="Basic residues" evidence="1">
    <location>
        <begin position="15"/>
        <end position="33"/>
    </location>
</feature>
<feature type="region of interest" description="Disordered" evidence="1">
    <location>
        <begin position="1"/>
        <end position="33"/>
    </location>
</feature>
<organism evidence="3 4">
    <name type="scientific">Actinidia rufa</name>
    <dbReference type="NCBI Taxonomy" id="165716"/>
    <lineage>
        <taxon>Eukaryota</taxon>
        <taxon>Viridiplantae</taxon>
        <taxon>Streptophyta</taxon>
        <taxon>Embryophyta</taxon>
        <taxon>Tracheophyta</taxon>
        <taxon>Spermatophyta</taxon>
        <taxon>Magnoliopsida</taxon>
        <taxon>eudicotyledons</taxon>
        <taxon>Gunneridae</taxon>
        <taxon>Pentapetalae</taxon>
        <taxon>asterids</taxon>
        <taxon>Ericales</taxon>
        <taxon>Actinidiaceae</taxon>
        <taxon>Actinidia</taxon>
    </lineage>
</organism>
<feature type="domain" description="DUF7798" evidence="2">
    <location>
        <begin position="226"/>
        <end position="467"/>
    </location>
</feature>
<sequence>MEDNTAMSSKEERKKSPKKWKQQQQKNRRRIKKTVVMVADGADGVSLPSPFSQIFRRLRLSPPKRSHAMSSRVCPVAEAAEVAKTAAKSIADIQNVAEVSESSKEGDLEESTIEGEEEDEHNEQRKAALDKLEKARAWQALGSAWRGGSNLVHKIEHSAVNLAESIQQGVYLHLSGKAFTVKGMQVLELVGKEAMDLLITETGIDIDGNTKKAQPQDDEDQLFEEVMFDRCFYIYGGPEHLEELEALSNHYTLLFNRRKAKLSSEQKSFYEGKLKQMQQIFSLSSEIDGSAEEVEKGKKIESGAEDSADEMKNLHDSSVRKAAEMAAGFTNTLAGLAANDLIQRTAGRLDSLHSEGCMLSEMCCSAVSQLLMLAKSMISTANKAQEEDVDDVMLNINWPEDSIEKGEDNQNKGTINEWKGIADVAEAYVAAMKGAAADSKEVHPHKSIQEKADSLSKNFHSNQATAVWENPGRSRILNICSSFYLYACCLKFRVLYLHPSRPYYL</sequence>
<dbReference type="AlphaFoldDB" id="A0A7J0F8P4"/>
<dbReference type="InterPro" id="IPR056700">
    <property type="entry name" value="DUF7798"/>
</dbReference>
<gene>
    <name evidence="3" type="ORF">Acr_10g0004400</name>
</gene>
<dbReference type="Proteomes" id="UP000585474">
    <property type="component" value="Unassembled WGS sequence"/>
</dbReference>
<comment type="caution">
    <text evidence="3">The sequence shown here is derived from an EMBL/GenBank/DDBJ whole genome shotgun (WGS) entry which is preliminary data.</text>
</comment>
<reference evidence="3 4" key="1">
    <citation type="submission" date="2019-07" db="EMBL/GenBank/DDBJ databases">
        <title>De Novo Assembly of kiwifruit Actinidia rufa.</title>
        <authorList>
            <person name="Sugita-Konishi S."/>
            <person name="Sato K."/>
            <person name="Mori E."/>
            <person name="Abe Y."/>
            <person name="Kisaki G."/>
            <person name="Hamano K."/>
            <person name="Suezawa K."/>
            <person name="Otani M."/>
            <person name="Fukuda T."/>
            <person name="Manabe T."/>
            <person name="Gomi K."/>
            <person name="Tabuchi M."/>
            <person name="Akimitsu K."/>
            <person name="Kataoka I."/>
        </authorList>
    </citation>
    <scope>NUCLEOTIDE SEQUENCE [LARGE SCALE GENOMIC DNA]</scope>
    <source>
        <strain evidence="4">cv. Fuchu</strain>
    </source>
</reference>
<dbReference type="Pfam" id="PF25074">
    <property type="entry name" value="DUF7798"/>
    <property type="match status" value="1"/>
</dbReference>
<keyword evidence="4" id="KW-1185">Reference proteome</keyword>
<name>A0A7J0F8P4_9ERIC</name>
<evidence type="ECO:0000259" key="2">
    <source>
        <dbReference type="Pfam" id="PF25074"/>
    </source>
</evidence>
<evidence type="ECO:0000313" key="4">
    <source>
        <dbReference type="Proteomes" id="UP000585474"/>
    </source>
</evidence>